<feature type="compositionally biased region" description="Polar residues" evidence="3">
    <location>
        <begin position="962"/>
        <end position="974"/>
    </location>
</feature>
<dbReference type="PROSITE" id="PS00022">
    <property type="entry name" value="EGF_1"/>
    <property type="match status" value="2"/>
</dbReference>
<dbReference type="Pfam" id="PF00008">
    <property type="entry name" value="EGF"/>
    <property type="match status" value="1"/>
</dbReference>
<dbReference type="STRING" id="62324.A0A182R3E5"/>
<dbReference type="InterPro" id="IPR001881">
    <property type="entry name" value="EGF-like_Ca-bd_dom"/>
</dbReference>
<feature type="compositionally biased region" description="Basic and acidic residues" evidence="3">
    <location>
        <begin position="1234"/>
        <end position="1254"/>
    </location>
</feature>
<dbReference type="Pfam" id="PF00054">
    <property type="entry name" value="Laminin_G_1"/>
    <property type="match status" value="2"/>
</dbReference>
<evidence type="ECO:0000256" key="1">
    <source>
        <dbReference type="ARBA" id="ARBA00023157"/>
    </source>
</evidence>
<dbReference type="InterPro" id="IPR050372">
    <property type="entry name" value="Neurexin-related_CASP"/>
</dbReference>
<dbReference type="SMART" id="SM00179">
    <property type="entry name" value="EGF_CA"/>
    <property type="match status" value="2"/>
</dbReference>
<dbReference type="PROSITE" id="PS01186">
    <property type="entry name" value="EGF_2"/>
    <property type="match status" value="1"/>
</dbReference>
<dbReference type="GO" id="GO:0009653">
    <property type="term" value="P:anatomical structure morphogenesis"/>
    <property type="evidence" value="ECO:0007669"/>
    <property type="project" value="UniProtKB-ARBA"/>
</dbReference>
<dbReference type="VEuPathDB" id="VectorBase:AFUN2_010549"/>
<feature type="domain" description="Laminin G" evidence="5">
    <location>
        <begin position="645"/>
        <end position="822"/>
    </location>
</feature>
<feature type="region of interest" description="Disordered" evidence="3">
    <location>
        <begin position="1336"/>
        <end position="1422"/>
    </location>
</feature>
<evidence type="ECO:0000256" key="2">
    <source>
        <dbReference type="PROSITE-ProRule" id="PRU00076"/>
    </source>
</evidence>
<feature type="domain" description="Laminin G" evidence="5">
    <location>
        <begin position="1439"/>
        <end position="1621"/>
    </location>
</feature>
<feature type="disulfide bond" evidence="2">
    <location>
        <begin position="410"/>
        <end position="419"/>
    </location>
</feature>
<feature type="compositionally biased region" description="Low complexity" evidence="3">
    <location>
        <begin position="145"/>
        <end position="157"/>
    </location>
</feature>
<feature type="compositionally biased region" description="Low complexity" evidence="3">
    <location>
        <begin position="243"/>
        <end position="252"/>
    </location>
</feature>
<feature type="region of interest" description="Disordered" evidence="3">
    <location>
        <begin position="992"/>
        <end position="1019"/>
    </location>
</feature>
<dbReference type="GO" id="GO:0016020">
    <property type="term" value="C:membrane"/>
    <property type="evidence" value="ECO:0007669"/>
    <property type="project" value="UniProtKB-SubCell"/>
</dbReference>
<feature type="compositionally biased region" description="Acidic residues" evidence="3">
    <location>
        <begin position="111"/>
        <end position="120"/>
    </location>
</feature>
<evidence type="ECO:0008006" key="8">
    <source>
        <dbReference type="Google" id="ProtNLM"/>
    </source>
</evidence>
<organism evidence="7">
    <name type="scientific">Anopheles funestus</name>
    <name type="common">African malaria mosquito</name>
    <dbReference type="NCBI Taxonomy" id="62324"/>
    <lineage>
        <taxon>Eukaryota</taxon>
        <taxon>Metazoa</taxon>
        <taxon>Ecdysozoa</taxon>
        <taxon>Arthropoda</taxon>
        <taxon>Hexapoda</taxon>
        <taxon>Insecta</taxon>
        <taxon>Pterygota</taxon>
        <taxon>Neoptera</taxon>
        <taxon>Endopterygota</taxon>
        <taxon>Diptera</taxon>
        <taxon>Nematocera</taxon>
        <taxon>Culicoidea</taxon>
        <taxon>Culicidae</taxon>
        <taxon>Anophelinae</taxon>
        <taxon>Anopheles</taxon>
    </lineage>
</organism>
<protein>
    <recommendedName>
        <fullName evidence="8">Pikachurin</fullName>
    </recommendedName>
</protein>
<evidence type="ECO:0000313" key="7">
    <source>
        <dbReference type="EnsemblMetazoa" id="AFUN000686-PA"/>
    </source>
</evidence>
<feature type="compositionally biased region" description="Low complexity" evidence="3">
    <location>
        <begin position="895"/>
        <end position="910"/>
    </location>
</feature>
<keyword evidence="4" id="KW-0732">Signal</keyword>
<dbReference type="Pfam" id="PF02210">
    <property type="entry name" value="Laminin_G_2"/>
    <property type="match status" value="1"/>
</dbReference>
<dbReference type="PANTHER" id="PTHR15036">
    <property type="entry name" value="PIKACHURIN-LIKE PROTEIN"/>
    <property type="match status" value="1"/>
</dbReference>
<dbReference type="GO" id="GO:0005509">
    <property type="term" value="F:calcium ion binding"/>
    <property type="evidence" value="ECO:0007669"/>
    <property type="project" value="InterPro"/>
</dbReference>
<dbReference type="PANTHER" id="PTHR15036:SF85">
    <property type="entry name" value="SP2353, ISOFORM A"/>
    <property type="match status" value="1"/>
</dbReference>
<proteinExistence type="predicted"/>
<feature type="domain" description="EGF-like" evidence="6">
    <location>
        <begin position="604"/>
        <end position="640"/>
    </location>
</feature>
<dbReference type="FunFam" id="2.60.120.200:FF:000224">
    <property type="entry name" value="SP2353, isoform A"/>
    <property type="match status" value="1"/>
</dbReference>
<dbReference type="Gene3D" id="2.60.120.200">
    <property type="match status" value="3"/>
</dbReference>
<feature type="disulfide bond" evidence="2">
    <location>
        <begin position="385"/>
        <end position="395"/>
    </location>
</feature>
<feature type="region of interest" description="Disordered" evidence="3">
    <location>
        <begin position="1298"/>
        <end position="1317"/>
    </location>
</feature>
<feature type="compositionally biased region" description="Basic residues" evidence="3">
    <location>
        <begin position="1171"/>
        <end position="1187"/>
    </location>
</feature>
<feature type="region of interest" description="Disordered" evidence="3">
    <location>
        <begin position="895"/>
        <end position="974"/>
    </location>
</feature>
<dbReference type="VEuPathDB" id="VectorBase:AFUN000686"/>
<dbReference type="InterPro" id="IPR013320">
    <property type="entry name" value="ConA-like_dom_sf"/>
</dbReference>
<feature type="domain" description="Laminin G" evidence="5">
    <location>
        <begin position="425"/>
        <end position="603"/>
    </location>
</feature>
<feature type="disulfide bond" evidence="2">
    <location>
        <begin position="630"/>
        <end position="639"/>
    </location>
</feature>
<evidence type="ECO:0000259" key="6">
    <source>
        <dbReference type="PROSITE" id="PS50026"/>
    </source>
</evidence>
<feature type="domain" description="EGF-like" evidence="6">
    <location>
        <begin position="381"/>
        <end position="420"/>
    </location>
</feature>
<dbReference type="CDD" id="cd00054">
    <property type="entry name" value="EGF_CA"/>
    <property type="match status" value="1"/>
</dbReference>
<dbReference type="GO" id="GO:0048513">
    <property type="term" value="P:animal organ development"/>
    <property type="evidence" value="ECO:0007669"/>
    <property type="project" value="UniProtKB-ARBA"/>
</dbReference>
<keyword evidence="2" id="KW-0245">EGF-like domain</keyword>
<feature type="compositionally biased region" description="Basic and acidic residues" evidence="3">
    <location>
        <begin position="184"/>
        <end position="196"/>
    </location>
</feature>
<feature type="compositionally biased region" description="Acidic residues" evidence="3">
    <location>
        <begin position="931"/>
        <end position="961"/>
    </location>
</feature>
<dbReference type="FunFam" id="2.10.25.10:FF:000593">
    <property type="entry name" value="SP2353, isoform A"/>
    <property type="match status" value="1"/>
</dbReference>
<dbReference type="InterPro" id="IPR001791">
    <property type="entry name" value="Laminin_G"/>
</dbReference>
<accession>A0A182R3E5</accession>
<dbReference type="SUPFAM" id="SSF49899">
    <property type="entry name" value="Concanavalin A-like lectins/glucanases"/>
    <property type="match status" value="3"/>
</dbReference>
<feature type="region of interest" description="Disordered" evidence="3">
    <location>
        <begin position="109"/>
        <end position="252"/>
    </location>
</feature>
<feature type="compositionally biased region" description="Basic and acidic residues" evidence="3">
    <location>
        <begin position="1203"/>
        <end position="1215"/>
    </location>
</feature>
<dbReference type="PROSITE" id="PS50025">
    <property type="entry name" value="LAM_G_DOMAIN"/>
    <property type="match status" value="3"/>
</dbReference>
<feature type="compositionally biased region" description="Basic and acidic residues" evidence="3">
    <location>
        <begin position="1263"/>
        <end position="1281"/>
    </location>
</feature>
<dbReference type="SMART" id="SM00282">
    <property type="entry name" value="LamG"/>
    <property type="match status" value="3"/>
</dbReference>
<dbReference type="InterPro" id="IPR000742">
    <property type="entry name" value="EGF"/>
</dbReference>
<evidence type="ECO:0000259" key="5">
    <source>
        <dbReference type="PROSITE" id="PS50025"/>
    </source>
</evidence>
<sequence length="1622" mass="178840">MWLFGFLLIVIVCAAKCTEADISVEAAFQGRCGHGSPCEQLCYELHDGMYECDCSEGFELNKNGYSCQEINSTSSDDNASNGEEDVLYQRGASFSAKLDISDLHISMKSFDDDDDEDDAGGSESKSRNHPANAGNVRQGTAKTRPPSNANPNSIAPSDELARRKANRNWKLEPSSKQSTNINEGRTRSSNRKEKSIQNDGLPSLVTAFGDGVRHDQQQKTSATRGGGDRRKFNAPSASSKRPTGTGVADGTDTANMPLASDMEISGISLHSPLAGGERDRWQRAGVPEMVTSSASAALLAVDDDASEIRALPLLAGSQEDDGMQKVLVNVQRDGKLPPEAMGRSVVSPHEPIMPGVSADGLTMQPEPRDNATQQTAGDTAISQPCTLDCGAEGSCYVSAEGPSVSMRCLCTFGKIGPRCEEDAKVNTPRFSKHSWVAFPALRGAYKHVQLHIEFRPESFDGILLLTGERDDLTGDFMALLLHQGFVEFWFDCGSGMGRVKSEETIVLNQWNTITIYRHRWDAWLVLNQGNRVQGRSKGLFSRITFREPVFLGGYGNITGLDRKLPVSTGFTGCIRKFVANDHDYNFQQGALGDVSHGFDIQECITDRCSRYPCQHGGKCLPSDDGAICLCPLGFGGDLCEMRLDLQVPSFNGSSYLRYAPLGDSCIIWFELKIIIKPLLEDGLLLYSGHHEYGDYISLCLNMGYVEFTYDLGSGPATVRSEFPLTMGQWHTIKVSRTSRLAVLKIDQLPEVMTVSPNGFWHLSLPHSLYLGGIHNVHTLPTSLRDKGSFAGCIQKVDINDRTIAIISEALGGSNVENCPHACVARPCGPLAKCVPNLDTYECQCNPQNRQCNKAEELPSEVIERQQRLLKHKQQEQSGAHRAMSALYPPAASEATQPLTTLPGTSLSTTQAPPEDSTLPHDNNPADVGDGSSEESDEGYSDYYQNDDDDDDDDGDGDDDDNYGTSGMSIGNDYNQPRASIWTRYQSAAGEIKTAPPASTANEADKQSPFAGEVETSTTNVPLTTATSVAASTVANEKIIVWIDRQKSKDSFSTQSNDYADYGGGVMLVESGEVAVEEEPDVEVQPKKDEKNKPPVDRGTEVYDPSTGTMVVNDRKMMMTANGGDDVEGDSTGDMMPDDDDDDDGDGDDDDDDDATRDNRKPQVDANEQSSAKHHKTVKNRALHRQQRRRPEAKPETLPTSNKDTGRHEPSSTFHDDDNDDSNSADDGAAYDGDGYGKDYDQHGDRIPYRPDFLLHRKGSWRTNRGDRLHRGQHDAGSRTDEPEIDETLIEEMNRIMKNHNDNDNDADETLDSSFWGVASDGFGESSLTQHEYDMDTDVEEGHDGGDGDRHHSHHDHHEPRTASHHRRRNGVEQEGESDQNESKNFSPRNRYGLRADQPRQQEKQQQQQQQQQPQEDSRHDEDDILRSIKYKNKYFRKYQGACFTGTDSYFHYSDAETMRRVISYEIDLNLRFKTHSTNGLILWTGRHSALEGDDFLSLGIENGYLHLRYNLGSGEINIKYNATKVSDGLWHRVRALRNSQDGTLKVDGGKPITRRSPGKLRQLNTDTGLYVGGLPAAAHYTRQRYRTGMVGCISELILAGELRLNFDATILGTAHNVEPGAP</sequence>
<feature type="compositionally biased region" description="Basic and acidic residues" evidence="3">
    <location>
        <begin position="1083"/>
        <end position="1100"/>
    </location>
</feature>
<keyword evidence="1 2" id="KW-1015">Disulfide bond</keyword>
<evidence type="ECO:0000256" key="4">
    <source>
        <dbReference type="SAM" id="SignalP"/>
    </source>
</evidence>
<name>A0A182R3E5_ANOFN</name>
<dbReference type="SMART" id="SM00181">
    <property type="entry name" value="EGF"/>
    <property type="match status" value="4"/>
</dbReference>
<feature type="compositionally biased region" description="Low complexity" evidence="3">
    <location>
        <begin position="1403"/>
        <end position="1414"/>
    </location>
</feature>
<reference evidence="7" key="1">
    <citation type="submission" date="2020-05" db="UniProtKB">
        <authorList>
            <consortium name="EnsemblMetazoa"/>
        </authorList>
    </citation>
    <scope>IDENTIFICATION</scope>
    <source>
        <strain evidence="7">FUMOZ</strain>
    </source>
</reference>
<dbReference type="FunFam" id="2.60.120.200:FF:000187">
    <property type="entry name" value="SP2353, isoform A"/>
    <property type="match status" value="1"/>
</dbReference>
<dbReference type="Gene3D" id="2.10.25.10">
    <property type="entry name" value="Laminin"/>
    <property type="match status" value="2"/>
</dbReference>
<feature type="chain" id="PRO_5021409084" description="Pikachurin" evidence="4">
    <location>
        <begin position="21"/>
        <end position="1622"/>
    </location>
</feature>
<dbReference type="GO" id="GO:0030154">
    <property type="term" value="P:cell differentiation"/>
    <property type="evidence" value="ECO:0007669"/>
    <property type="project" value="UniProtKB-ARBA"/>
</dbReference>
<dbReference type="FunFam" id="2.60.120.200:FF:000196">
    <property type="entry name" value="SP2353, isoform A"/>
    <property type="match status" value="1"/>
</dbReference>
<feature type="compositionally biased region" description="Basic and acidic residues" evidence="3">
    <location>
        <begin position="1339"/>
        <end position="1361"/>
    </location>
</feature>
<feature type="region of interest" description="Disordered" evidence="3">
    <location>
        <begin position="1069"/>
        <end position="1284"/>
    </location>
</feature>
<feature type="compositionally biased region" description="Acidic residues" evidence="3">
    <location>
        <begin position="1124"/>
        <end position="1154"/>
    </location>
</feature>
<evidence type="ECO:0000256" key="3">
    <source>
        <dbReference type="SAM" id="MobiDB-lite"/>
    </source>
</evidence>
<dbReference type="CDD" id="cd00110">
    <property type="entry name" value="LamG"/>
    <property type="match status" value="3"/>
</dbReference>
<dbReference type="PROSITE" id="PS50026">
    <property type="entry name" value="EGF_3"/>
    <property type="match status" value="2"/>
</dbReference>
<comment type="caution">
    <text evidence="2">Lacks conserved residue(s) required for the propagation of feature annotation.</text>
</comment>
<feature type="compositionally biased region" description="Polar residues" evidence="3">
    <location>
        <begin position="174"/>
        <end position="183"/>
    </location>
</feature>
<feature type="signal peptide" evidence="4">
    <location>
        <begin position="1"/>
        <end position="20"/>
    </location>
</feature>
<dbReference type="EnsemblMetazoa" id="AFUN000686-RA">
    <property type="protein sequence ID" value="AFUN000686-PA"/>
    <property type="gene ID" value="AFUN000686"/>
</dbReference>